<name>A0A0X3VHD0_9ACTN</name>
<dbReference type="PANTHER" id="PTHR31299">
    <property type="entry name" value="ESTERASE, PUTATIVE (AFU_ORTHOLOGUE AFUA_1G05850)-RELATED"/>
    <property type="match status" value="1"/>
</dbReference>
<dbReference type="PANTHER" id="PTHR31299:SF0">
    <property type="entry name" value="ESTERASE, PUTATIVE (AFU_ORTHOLOGUE AFUA_1G05850)-RELATED"/>
    <property type="match status" value="1"/>
</dbReference>
<gene>
    <name evidence="2" type="ORF">ADL12_07115</name>
</gene>
<dbReference type="InterPro" id="IPR052036">
    <property type="entry name" value="Hydrolase/PRTase-associated"/>
</dbReference>
<dbReference type="Gene3D" id="3.40.1660.10">
    <property type="entry name" value="EreA-like (biosynthetic domain)"/>
    <property type="match status" value="1"/>
</dbReference>
<protein>
    <submittedName>
        <fullName evidence="2">Uncharacterized protein</fullName>
    </submittedName>
</protein>
<evidence type="ECO:0000313" key="3">
    <source>
        <dbReference type="Proteomes" id="UP000053923"/>
    </source>
</evidence>
<evidence type="ECO:0000256" key="1">
    <source>
        <dbReference type="SAM" id="MobiDB-lite"/>
    </source>
</evidence>
<evidence type="ECO:0000313" key="2">
    <source>
        <dbReference type="EMBL" id="KUL43652.1"/>
    </source>
</evidence>
<dbReference type="GO" id="GO:0046677">
    <property type="term" value="P:response to antibiotic"/>
    <property type="evidence" value="ECO:0007669"/>
    <property type="project" value="InterPro"/>
</dbReference>
<sequence>MVLVGFGSHSGTVIAPDEWGDVPRIMEVPPAHAGSLEDLLHQALPGGRALLPFRMCSSSGRRPPAWASGSTRSAVTAIGVVYRPQFERVGHYVPTVLAQRHDAFCYLDSTHALTPLHPLSAERLEEQAWPVGVGHDAGSRHGGRADEPHRSGAADAGTPSQNALATVSPARVREHPKGPGSRL</sequence>
<dbReference type="SUPFAM" id="SSF159501">
    <property type="entry name" value="EreA/ChaN-like"/>
    <property type="match status" value="1"/>
</dbReference>
<dbReference type="Pfam" id="PF05139">
    <property type="entry name" value="Erythro_esteras"/>
    <property type="match status" value="1"/>
</dbReference>
<dbReference type="EMBL" id="LLZG01000033">
    <property type="protein sequence ID" value="KUL43652.1"/>
    <property type="molecule type" value="Genomic_DNA"/>
</dbReference>
<accession>A0A0X3VHD0</accession>
<reference evidence="3" key="1">
    <citation type="submission" date="2015-10" db="EMBL/GenBank/DDBJ databases">
        <authorList>
            <person name="Ju K.-S."/>
            <person name="Doroghazi J.R."/>
            <person name="Metcalf W.W."/>
        </authorList>
    </citation>
    <scope>NUCLEOTIDE SEQUENCE [LARGE SCALE GENOMIC DNA]</scope>
    <source>
        <strain evidence="3">NRRL 3151</strain>
    </source>
</reference>
<feature type="compositionally biased region" description="Basic and acidic residues" evidence="1">
    <location>
        <begin position="137"/>
        <end position="152"/>
    </location>
</feature>
<comment type="caution">
    <text evidence="2">The sequence shown here is derived from an EMBL/GenBank/DDBJ whole genome shotgun (WGS) entry which is preliminary data.</text>
</comment>
<proteinExistence type="predicted"/>
<dbReference type="Proteomes" id="UP000053923">
    <property type="component" value="Unassembled WGS sequence"/>
</dbReference>
<organism evidence="2 3">
    <name type="scientific">Streptomyces regalis</name>
    <dbReference type="NCBI Taxonomy" id="68262"/>
    <lineage>
        <taxon>Bacteria</taxon>
        <taxon>Bacillati</taxon>
        <taxon>Actinomycetota</taxon>
        <taxon>Actinomycetes</taxon>
        <taxon>Kitasatosporales</taxon>
        <taxon>Streptomycetaceae</taxon>
        <taxon>Streptomyces</taxon>
    </lineage>
</organism>
<dbReference type="InterPro" id="IPR007815">
    <property type="entry name" value="Emycin_Estase"/>
</dbReference>
<keyword evidence="3" id="KW-1185">Reference proteome</keyword>
<feature type="region of interest" description="Disordered" evidence="1">
    <location>
        <begin position="132"/>
        <end position="183"/>
    </location>
</feature>
<dbReference type="AlphaFoldDB" id="A0A0X3VHD0"/>